<dbReference type="Gene3D" id="3.40.50.300">
    <property type="entry name" value="P-loop containing nucleotide triphosphate hydrolases"/>
    <property type="match status" value="2"/>
</dbReference>
<name>A0A075HWI8_9ARCH</name>
<feature type="domain" description="Helicase HerA central" evidence="1">
    <location>
        <begin position="173"/>
        <end position="377"/>
    </location>
</feature>
<accession>A0A075HWI8</accession>
<dbReference type="InterPro" id="IPR027417">
    <property type="entry name" value="P-loop_NTPase"/>
</dbReference>
<dbReference type="InterPro" id="IPR002789">
    <property type="entry name" value="HerA_central"/>
</dbReference>
<dbReference type="EMBL" id="KF901151">
    <property type="protein sequence ID" value="AIF19925.1"/>
    <property type="molecule type" value="Genomic_DNA"/>
</dbReference>
<reference evidence="2" key="1">
    <citation type="journal article" date="2014" name="Genome Biol. Evol.">
        <title>Pangenome evidence for extensive interdomain horizontal transfer affecting lineage core and shell genes in uncultured planktonic thaumarchaeota and euryarchaeota.</title>
        <authorList>
            <person name="Deschamps P."/>
            <person name="Zivanovic Y."/>
            <person name="Moreira D."/>
            <person name="Rodriguez-Valera F."/>
            <person name="Lopez-Garcia P."/>
        </authorList>
    </citation>
    <scope>NUCLEOTIDE SEQUENCE</scope>
</reference>
<dbReference type="SUPFAM" id="SSF52540">
    <property type="entry name" value="P-loop containing nucleoside triphosphate hydrolases"/>
    <property type="match status" value="1"/>
</dbReference>
<dbReference type="Pfam" id="PF01935">
    <property type="entry name" value="DUF87"/>
    <property type="match status" value="1"/>
</dbReference>
<dbReference type="InterPro" id="IPR051162">
    <property type="entry name" value="T4SS_component"/>
</dbReference>
<sequence>MLAGTDTQLEIDVGVVRNTIGKIIFSKKENYTTSLAGDQMYGWIKGEWKEHVIKGDILVVFHAEQALKFFVRIEKIQNYPICAGGFEKKITETGTYLTLLPLLEIDYEEEYTGTPRPHDLANFELGFPSPKELAQINHIPSEGLPLGEIVGHGIRTPFYYPIIPEDTRFQSWLISGVQGKGKSVFAKLLVASVTSKTNDSIVILDREGEYKNFPDLNNMTDVGKKFFKKHGIKPVKPRILKLSNSIFEATASMSMKGINLRDVLSLMPELETKSAEVARTIMSKACSTISENGSELTWNNLRREIFEELNHSQFLSGMAGAQIRGAIERAMMSQNLDLFDQNGRTPLIPEKLFIEKTVTIIDIQDLSPAQQRMAALYMFLMLYKHKFQDNVKDPGVLVFFDESEFLFPRHPGNSEKDYVNRIAEMIRDPVRRGRKHKFGLVLITHEIADLDQSVTNLCNTKVIFGSTVVHGSKTWFKDNIGEQFINEIGTLPVGQCIIDARKTAIPISVKLHVPFVGSKEDYFGEL</sequence>
<evidence type="ECO:0000313" key="2">
    <source>
        <dbReference type="EMBL" id="AIF19925.1"/>
    </source>
</evidence>
<protein>
    <submittedName>
        <fullName evidence="2">Putative ATPase</fullName>
    </submittedName>
</protein>
<dbReference type="AlphaFoldDB" id="A0A075HWI8"/>
<dbReference type="PANTHER" id="PTHR30121:SF11">
    <property type="entry name" value="AAA+ ATPASE DOMAIN-CONTAINING PROTEIN"/>
    <property type="match status" value="1"/>
</dbReference>
<evidence type="ECO:0000259" key="1">
    <source>
        <dbReference type="Pfam" id="PF01935"/>
    </source>
</evidence>
<proteinExistence type="predicted"/>
<organism evidence="2">
    <name type="scientific">uncultured marine thaumarchaeote KM3_88_B06</name>
    <dbReference type="NCBI Taxonomy" id="1456332"/>
    <lineage>
        <taxon>Archaea</taxon>
        <taxon>Nitrososphaerota</taxon>
        <taxon>environmental samples</taxon>
    </lineage>
</organism>
<dbReference type="PANTHER" id="PTHR30121">
    <property type="entry name" value="UNCHARACTERIZED PROTEIN YJGR-RELATED"/>
    <property type="match status" value="1"/>
</dbReference>